<evidence type="ECO:0000256" key="1">
    <source>
        <dbReference type="SAM" id="SignalP"/>
    </source>
</evidence>
<protein>
    <recommendedName>
        <fullName evidence="3">LPP20 lipoprotein</fullName>
    </recommendedName>
</protein>
<sequence length="172" mass="19532">MKKSIFAFAVLLLNLAIFTSGCSFISFQVPPEKQSRKAEDSCQSCDNAIPQTNAEIRAWYNQQVVIIPALTEQLSQEGASVEERAKLAYDIRHRARMYARLLMPDKDEVELLRQRDMKKYGNPDGPTFAYLVEKNQEKGLKGDAIYEAIIESSSRTSAEYNARFGIKQESKQ</sequence>
<evidence type="ECO:0008006" key="3">
    <source>
        <dbReference type="Google" id="ProtNLM"/>
    </source>
</evidence>
<feature type="signal peptide" evidence="1">
    <location>
        <begin position="1"/>
        <end position="25"/>
    </location>
</feature>
<reference evidence="2" key="2">
    <citation type="submission" date="2024-06" db="EMBL/GenBank/DDBJ databases">
        <authorList>
            <person name="Plum-Jensen L.E."/>
            <person name="Schramm A."/>
            <person name="Marshall I.P.G."/>
        </authorList>
    </citation>
    <scope>NUCLEOTIDE SEQUENCE</scope>
    <source>
        <strain evidence="2">Rat1</strain>
    </source>
</reference>
<dbReference type="PROSITE" id="PS51257">
    <property type="entry name" value="PROKAR_LIPOPROTEIN"/>
    <property type="match status" value="1"/>
</dbReference>
<name>A0AAU8LT83_9BACT</name>
<reference evidence="2" key="1">
    <citation type="journal article" date="2024" name="Syst. Appl. Microbiol.">
        <title>First single-strain enrichments of Electrothrix cable bacteria, description of E. aestuarii sp. nov. and E. rattekaaiensis sp. nov., and proposal of a cable bacteria taxonomy following the rules of the SeqCode.</title>
        <authorList>
            <person name="Plum-Jensen L.E."/>
            <person name="Schramm A."/>
            <person name="Marshall I.P.G."/>
        </authorList>
    </citation>
    <scope>NUCLEOTIDE SEQUENCE</scope>
    <source>
        <strain evidence="2">Rat1</strain>
    </source>
</reference>
<organism evidence="2">
    <name type="scientific">Candidatus Electrothrix aestuarii</name>
    <dbReference type="NCBI Taxonomy" id="3062594"/>
    <lineage>
        <taxon>Bacteria</taxon>
        <taxon>Pseudomonadati</taxon>
        <taxon>Thermodesulfobacteriota</taxon>
        <taxon>Desulfobulbia</taxon>
        <taxon>Desulfobulbales</taxon>
        <taxon>Desulfobulbaceae</taxon>
        <taxon>Candidatus Electrothrix</taxon>
    </lineage>
</organism>
<keyword evidence="1" id="KW-0732">Signal</keyword>
<dbReference type="EMBL" id="CP159373">
    <property type="protein sequence ID" value="XCN72265.1"/>
    <property type="molecule type" value="Genomic_DNA"/>
</dbReference>
<feature type="chain" id="PRO_5043975450" description="LPP20 lipoprotein" evidence="1">
    <location>
        <begin position="26"/>
        <end position="172"/>
    </location>
</feature>
<accession>A0AAU8LT83</accession>
<dbReference type="AlphaFoldDB" id="A0AAU8LT83"/>
<dbReference type="KEGG" id="eaj:Q3M24_18465"/>
<proteinExistence type="predicted"/>
<gene>
    <name evidence="2" type="ORF">Q3M24_18465</name>
</gene>
<evidence type="ECO:0000313" key="2">
    <source>
        <dbReference type="EMBL" id="XCN72265.1"/>
    </source>
</evidence>